<protein>
    <recommendedName>
        <fullName evidence="2">Ppx/GppA phosphatase N-terminal domain-containing protein</fullName>
    </recommendedName>
</protein>
<dbReference type="RefSeq" id="WP_284302495.1">
    <property type="nucleotide sequence ID" value="NZ_BSUO01000001.1"/>
</dbReference>
<comment type="similarity">
    <text evidence="1">Belongs to the GppA/Ppx family.</text>
</comment>
<comment type="caution">
    <text evidence="3">The sequence shown here is derived from an EMBL/GenBank/DDBJ whole genome shotgun (WGS) entry which is preliminary data.</text>
</comment>
<name>A0ABQ6IKK4_9MICO</name>
<evidence type="ECO:0000259" key="2">
    <source>
        <dbReference type="Pfam" id="PF02541"/>
    </source>
</evidence>
<dbReference type="EMBL" id="BSUO01000001">
    <property type="protein sequence ID" value="GMA38425.1"/>
    <property type="molecule type" value="Genomic_DNA"/>
</dbReference>
<dbReference type="PANTHER" id="PTHR30005:SF0">
    <property type="entry name" value="RETROGRADE REGULATION PROTEIN 2"/>
    <property type="match status" value="1"/>
</dbReference>
<evidence type="ECO:0000313" key="3">
    <source>
        <dbReference type="EMBL" id="GMA38425.1"/>
    </source>
</evidence>
<dbReference type="PANTHER" id="PTHR30005">
    <property type="entry name" value="EXOPOLYPHOSPHATASE"/>
    <property type="match status" value="1"/>
</dbReference>
<dbReference type="InterPro" id="IPR050273">
    <property type="entry name" value="GppA/Ppx_hydrolase"/>
</dbReference>
<evidence type="ECO:0000313" key="4">
    <source>
        <dbReference type="Proteomes" id="UP001157126"/>
    </source>
</evidence>
<feature type="domain" description="Ppx/GppA phosphatase N-terminal" evidence="2">
    <location>
        <begin position="29"/>
        <end position="305"/>
    </location>
</feature>
<sequence>MRMGVIDVGSNTVHLLVVDAFWGAHPIPASKHKVDLRLFDYMDEKGAISDEGSARLLGFVRECLDVAEDYGVEALMGFATSAIRESRNGDDILERIRKETGVELKVLPGADESRLTFLAARRWFGWSAGRLLLVDIGGGSLELASGLDEDPDVALSLPLGAGRITREHLAGDPPKPAQVKKVRKMIRAEIAKVMRDLNKVGVPDLYVGTSKTIRSLARLTGAAPSGEGIYTRRTLARDDLKEVLPQLAAMPQAKRAELPGVSATRSLQVLGGAMVVEAVMDLAGIEELVVCPWALREGVILQQLDLIPAP</sequence>
<accession>A0ABQ6IKK4</accession>
<keyword evidence="4" id="KW-1185">Reference proteome</keyword>
<dbReference type="InterPro" id="IPR003695">
    <property type="entry name" value="Ppx_GppA_N"/>
</dbReference>
<dbReference type="SUPFAM" id="SSF53067">
    <property type="entry name" value="Actin-like ATPase domain"/>
    <property type="match status" value="2"/>
</dbReference>
<dbReference type="Pfam" id="PF02541">
    <property type="entry name" value="Ppx-GppA"/>
    <property type="match status" value="1"/>
</dbReference>
<dbReference type="CDD" id="cd24056">
    <property type="entry name" value="ASKHA_NBD_MtPPX1-like"/>
    <property type="match status" value="1"/>
</dbReference>
<dbReference type="Gene3D" id="3.30.420.150">
    <property type="entry name" value="Exopolyphosphatase. Domain 2"/>
    <property type="match status" value="1"/>
</dbReference>
<dbReference type="Gene3D" id="3.30.420.40">
    <property type="match status" value="1"/>
</dbReference>
<reference evidence="4" key="1">
    <citation type="journal article" date="2019" name="Int. J. Syst. Evol. Microbiol.">
        <title>The Global Catalogue of Microorganisms (GCM) 10K type strain sequencing project: providing services to taxonomists for standard genome sequencing and annotation.</title>
        <authorList>
            <consortium name="The Broad Institute Genomics Platform"/>
            <consortium name="The Broad Institute Genome Sequencing Center for Infectious Disease"/>
            <person name="Wu L."/>
            <person name="Ma J."/>
        </authorList>
    </citation>
    <scope>NUCLEOTIDE SEQUENCE [LARGE SCALE GENOMIC DNA]</scope>
    <source>
        <strain evidence="4">NBRC 113072</strain>
    </source>
</reference>
<organism evidence="3 4">
    <name type="scientific">Mobilicoccus caccae</name>
    <dbReference type="NCBI Taxonomy" id="1859295"/>
    <lineage>
        <taxon>Bacteria</taxon>
        <taxon>Bacillati</taxon>
        <taxon>Actinomycetota</taxon>
        <taxon>Actinomycetes</taxon>
        <taxon>Micrococcales</taxon>
        <taxon>Dermatophilaceae</taxon>
        <taxon>Mobilicoccus</taxon>
    </lineage>
</organism>
<evidence type="ECO:0000256" key="1">
    <source>
        <dbReference type="ARBA" id="ARBA00007125"/>
    </source>
</evidence>
<proteinExistence type="inferred from homology"/>
<dbReference type="InterPro" id="IPR043129">
    <property type="entry name" value="ATPase_NBD"/>
</dbReference>
<gene>
    <name evidence="3" type="ORF">GCM10025883_04700</name>
</gene>
<dbReference type="Proteomes" id="UP001157126">
    <property type="component" value="Unassembled WGS sequence"/>
</dbReference>